<keyword evidence="5" id="KW-0997">Cell inner membrane</keyword>
<dbReference type="SUPFAM" id="SSF56176">
    <property type="entry name" value="FAD-binding/transporter-associated domain-like"/>
    <property type="match status" value="1"/>
</dbReference>
<dbReference type="Gene3D" id="3.30.43.10">
    <property type="entry name" value="Uridine Diphospho-n-acetylenolpyruvylglucosamine Reductase, domain 2"/>
    <property type="match status" value="1"/>
</dbReference>
<reference evidence="8 9" key="1">
    <citation type="submission" date="2023-03" db="EMBL/GenBank/DDBJ databases">
        <title>Roseibium porphyridii sp. nov. and Roseibium rhodosorbium sp. nov. isolated from marine algae, Porphyridium cruentum and Rhodosorus marinus, respectively.</title>
        <authorList>
            <person name="Lee M.W."/>
            <person name="Choi B.J."/>
            <person name="Lee J.K."/>
            <person name="Choi D.G."/>
            <person name="Baek J.H."/>
            <person name="Bayburt H."/>
            <person name="Kim J.M."/>
            <person name="Han D.M."/>
            <person name="Kim K.H."/>
            <person name="Jeon C.O."/>
        </authorList>
    </citation>
    <scope>NUCLEOTIDE SEQUENCE [LARGE SCALE GENOMIC DNA]</scope>
    <source>
        <strain evidence="8 9">KMA01</strain>
    </source>
</reference>
<keyword evidence="5" id="KW-0472">Membrane</keyword>
<feature type="region of interest" description="Disordered" evidence="6">
    <location>
        <begin position="581"/>
        <end position="606"/>
    </location>
</feature>
<dbReference type="EC" id="1.1.5.12" evidence="5"/>
<dbReference type="HAMAP" id="MF_02092">
    <property type="entry name" value="DLDH_Dld"/>
    <property type="match status" value="1"/>
</dbReference>
<dbReference type="InterPro" id="IPR016172">
    <property type="entry name" value="D-lactate_DH_C-sub1"/>
</dbReference>
<evidence type="ECO:0000256" key="5">
    <source>
        <dbReference type="HAMAP-Rule" id="MF_02092"/>
    </source>
</evidence>
<keyword evidence="4 5" id="KW-0560">Oxidoreductase</keyword>
<feature type="binding site" evidence="5">
    <location>
        <position position="172"/>
    </location>
    <ligand>
        <name>FAD</name>
        <dbReference type="ChEBI" id="CHEBI:57692"/>
    </ligand>
</feature>
<evidence type="ECO:0000259" key="7">
    <source>
        <dbReference type="PROSITE" id="PS51387"/>
    </source>
</evidence>
<dbReference type="Gene3D" id="3.30.1370.20">
    <property type="entry name" value="D-lactate dehydrogenase, cap domain, subdomain 2"/>
    <property type="match status" value="1"/>
</dbReference>
<keyword evidence="5" id="KW-0874">Quinone</keyword>
<gene>
    <name evidence="5 8" type="primary">dld</name>
    <name evidence="8" type="ORF">K1718_02760</name>
</gene>
<accession>A0ABY8FAK7</accession>
<comment type="function">
    <text evidence="5">Catalyzes the oxidation of D-lactate to pyruvate.</text>
</comment>
<dbReference type="NCBIfam" id="NF008387">
    <property type="entry name" value="PRK11183.1"/>
    <property type="match status" value="1"/>
</dbReference>
<dbReference type="EMBL" id="CP120863">
    <property type="protein sequence ID" value="WFE90290.1"/>
    <property type="molecule type" value="Genomic_DNA"/>
</dbReference>
<dbReference type="InterPro" id="IPR051264">
    <property type="entry name" value="FAD-oxidored/transferase_4"/>
</dbReference>
<proteinExistence type="inferred from homology"/>
<dbReference type="InterPro" id="IPR016164">
    <property type="entry name" value="FAD-linked_Oxase-like_C"/>
</dbReference>
<evidence type="ECO:0000256" key="4">
    <source>
        <dbReference type="ARBA" id="ARBA00023002"/>
    </source>
</evidence>
<dbReference type="PIRSF" id="PIRSF000101">
    <property type="entry name" value="D-lactate_dh"/>
    <property type="match status" value="1"/>
</dbReference>
<keyword evidence="9" id="KW-1185">Reference proteome</keyword>
<comment type="subcellular location">
    <subcellularLocation>
        <location evidence="5">Cell inner membrane</location>
        <topology evidence="5">Peripheral membrane protein</topology>
        <orientation evidence="5">Cytoplasmic side</orientation>
    </subcellularLocation>
</comment>
<organism evidence="8 9">
    <name type="scientific">Roseibium porphyridii</name>
    <dbReference type="NCBI Taxonomy" id="2866279"/>
    <lineage>
        <taxon>Bacteria</taxon>
        <taxon>Pseudomonadati</taxon>
        <taxon>Pseudomonadota</taxon>
        <taxon>Alphaproteobacteria</taxon>
        <taxon>Hyphomicrobiales</taxon>
        <taxon>Stappiaceae</taxon>
        <taxon>Roseibium</taxon>
    </lineage>
</organism>
<feature type="binding site" evidence="5">
    <location>
        <position position="189"/>
    </location>
    <ligand>
        <name>FAD</name>
        <dbReference type="ChEBI" id="CHEBI:57692"/>
    </ligand>
</feature>
<comment type="similarity">
    <text evidence="5">Belongs to the quinone-dependent D-lactate dehydrogenase family.</text>
</comment>
<feature type="binding site" evidence="5">
    <location>
        <position position="179"/>
    </location>
    <ligand>
        <name>FAD</name>
        <dbReference type="ChEBI" id="CHEBI:57692"/>
    </ligand>
</feature>
<dbReference type="InterPro" id="IPR016167">
    <property type="entry name" value="FAD-bd_PCMH_sub1"/>
</dbReference>
<dbReference type="Gene3D" id="3.30.465.10">
    <property type="match status" value="1"/>
</dbReference>
<dbReference type="SUPFAM" id="SSF55103">
    <property type="entry name" value="FAD-linked oxidases, C-terminal domain"/>
    <property type="match status" value="1"/>
</dbReference>
<dbReference type="Proteomes" id="UP001209803">
    <property type="component" value="Chromosome"/>
</dbReference>
<dbReference type="PROSITE" id="PS51387">
    <property type="entry name" value="FAD_PCMH"/>
    <property type="match status" value="1"/>
</dbReference>
<dbReference type="Pfam" id="PF09330">
    <property type="entry name" value="Lact-deh-memb"/>
    <property type="match status" value="1"/>
</dbReference>
<feature type="binding site" evidence="5">
    <location>
        <position position="291"/>
    </location>
    <ligand>
        <name>FAD</name>
        <dbReference type="ChEBI" id="CHEBI:57692"/>
    </ligand>
</feature>
<keyword evidence="3 5" id="KW-0274">FAD</keyword>
<evidence type="ECO:0000256" key="6">
    <source>
        <dbReference type="SAM" id="MobiDB-lite"/>
    </source>
</evidence>
<dbReference type="InterPro" id="IPR012256">
    <property type="entry name" value="D_lactate_DH"/>
</dbReference>
<protein>
    <recommendedName>
        <fullName evidence="5">Quinone-dependent D-lactate dehydrogenase</fullName>
        <ecNumber evidence="5">1.1.5.12</ecNumber>
    </recommendedName>
    <alternativeName>
        <fullName evidence="5">D-lactate dehydrogenase</fullName>
        <shortName evidence="5">D-LDH</shortName>
    </alternativeName>
</protein>
<evidence type="ECO:0000256" key="1">
    <source>
        <dbReference type="ARBA" id="ARBA00001974"/>
    </source>
</evidence>
<dbReference type="PANTHER" id="PTHR43716:SF1">
    <property type="entry name" value="D-2-HYDROXYGLUTARATE DEHYDROGENASE, MITOCHONDRIAL"/>
    <property type="match status" value="1"/>
</dbReference>
<comment type="cofactor">
    <cofactor evidence="1 5">
        <name>FAD</name>
        <dbReference type="ChEBI" id="CHEBI:57692"/>
    </cofactor>
</comment>
<dbReference type="InterPro" id="IPR006094">
    <property type="entry name" value="Oxid_FAD_bind_N"/>
</dbReference>
<keyword evidence="2 5" id="KW-0285">Flavoprotein</keyword>
<comment type="catalytic activity">
    <reaction evidence="5">
        <text>(R)-lactate + a quinone = a quinol + pyruvate</text>
        <dbReference type="Rhea" id="RHEA:51468"/>
        <dbReference type="ChEBI" id="CHEBI:15361"/>
        <dbReference type="ChEBI" id="CHEBI:16004"/>
        <dbReference type="ChEBI" id="CHEBI:24646"/>
        <dbReference type="ChEBI" id="CHEBI:132124"/>
        <dbReference type="EC" id="1.1.5.12"/>
    </reaction>
</comment>
<dbReference type="InterPro" id="IPR016173">
    <property type="entry name" value="D-lactate_DH_C-sub2"/>
</dbReference>
<dbReference type="InterPro" id="IPR016169">
    <property type="entry name" value="FAD-bd_PCMH_sub2"/>
</dbReference>
<evidence type="ECO:0000256" key="3">
    <source>
        <dbReference type="ARBA" id="ARBA00022827"/>
    </source>
</evidence>
<name>A0ABY8FAK7_9HYPH</name>
<feature type="domain" description="FAD-binding PCMH-type" evidence="7">
    <location>
        <begin position="71"/>
        <end position="250"/>
    </location>
</feature>
<sequence length="606" mass="66984">MAALNQALYSTNGLNSGNGKMPRDENHGHQPFGAQQATDASFADALIEIVGAQFVRTGPIDTKRFRKGFRSGQGEAEIVVIPGTLLEMWRVLQVCVAADRIVIMQAANTGLTEGSTPKGAYDRNVVIMNTLRLDKIHVLKDGHQIVSHPGGTLYKLEKLLKPFGREPHSTIGSSNIGASIVGGVCNNSGGALTQRGPAYTELALYAQVDGNGVLRLVNHLGMELGDTPEEILDRLEKGLFTEADVKDGVGRASDEDYIAKVRDVTASTPSRYNADPDRLFEVSGSAGKLAVFAVRLDSYPAIEEERVYYIGTNSPADLEVLRRRILTDCDELPICGEYMHRTLFDVARRYGKDTLMMIHWFGTDRLPMFFSIKGALDARLNKVPFLPRNLVDRTMQLLSHLIPEPLPKRLLTWRERYEHHLILKVGTQMAEAIEAILTETLGKDAWFACTEAEAKKAMLHRFAAAGAGVRYHAVHAAEVEDVIALDIALARNDEDWFEALPEEIEKDLVSKLYYGHFFCHVFHQDYVVRKGADPKRVKQKMLSLLDRRGAEYPAEHNVGHLYMAKPALAAHYQTLDPTNSFNPGIGKTSREKNYGSGGQTCGAAAE</sequence>
<dbReference type="PANTHER" id="PTHR43716">
    <property type="entry name" value="D-2-HYDROXYGLUTARATE DEHYDROGENASE, MITOCHONDRIAL"/>
    <property type="match status" value="1"/>
</dbReference>
<evidence type="ECO:0000313" key="9">
    <source>
        <dbReference type="Proteomes" id="UP001209803"/>
    </source>
</evidence>
<dbReference type="InterPro" id="IPR036318">
    <property type="entry name" value="FAD-bd_PCMH-like_sf"/>
</dbReference>
<feature type="binding site" evidence="5">
    <location>
        <begin position="114"/>
        <end position="115"/>
    </location>
    <ligand>
        <name>FAD</name>
        <dbReference type="ChEBI" id="CHEBI:57692"/>
    </ligand>
</feature>
<dbReference type="Pfam" id="PF01565">
    <property type="entry name" value="FAD_binding_4"/>
    <property type="match status" value="1"/>
</dbReference>
<dbReference type="GO" id="GO:0008720">
    <property type="term" value="F:D-lactate dehydrogenase (NAD+) activity"/>
    <property type="evidence" value="ECO:0007669"/>
    <property type="project" value="UniProtKB-EC"/>
</dbReference>
<dbReference type="RefSeq" id="WP_265679829.1">
    <property type="nucleotide sequence ID" value="NZ_CP120863.1"/>
</dbReference>
<dbReference type="Gene3D" id="3.30.70.610">
    <property type="entry name" value="D-lactate dehydrogenase, cap domain, subdomain 1"/>
    <property type="match status" value="2"/>
</dbReference>
<evidence type="ECO:0000313" key="8">
    <source>
        <dbReference type="EMBL" id="WFE90290.1"/>
    </source>
</evidence>
<feature type="binding site" evidence="5">
    <location>
        <begin position="106"/>
        <end position="110"/>
    </location>
    <ligand>
        <name>FAD</name>
        <dbReference type="ChEBI" id="CHEBI:57692"/>
    </ligand>
</feature>
<keyword evidence="5" id="KW-1003">Cell membrane</keyword>
<dbReference type="InterPro" id="IPR015409">
    <property type="entry name" value="Lactate_DH_C"/>
</dbReference>
<dbReference type="InterPro" id="IPR016166">
    <property type="entry name" value="FAD-bd_PCMH"/>
</dbReference>
<evidence type="ECO:0000256" key="2">
    <source>
        <dbReference type="ARBA" id="ARBA00022630"/>
    </source>
</evidence>